<dbReference type="SUPFAM" id="SSF51905">
    <property type="entry name" value="FAD/NAD(P)-binding domain"/>
    <property type="match status" value="2"/>
</dbReference>
<evidence type="ECO:0000256" key="4">
    <source>
        <dbReference type="ARBA" id="ARBA00023002"/>
    </source>
</evidence>
<dbReference type="InterPro" id="IPR051169">
    <property type="entry name" value="NADH-Q_oxidoreductase"/>
</dbReference>
<comment type="cofactor">
    <cofactor evidence="1">
        <name>FAD</name>
        <dbReference type="ChEBI" id="CHEBI:57692"/>
    </cofactor>
</comment>
<sequence>MTEYDLLLIGAGHAHLGVLRRWALIERPPGRIALIAASPFAWYAGMIPAVVSGRASADDAQIDLQSLCRAAKVDLIVNPVHSLSAAQQQVQLEDGRTLRGKWLSLNVGGKTKAPEQSGDAMQVIAVKPFDAFIRNWQQWQAEPKPLAILGAGAAGVELAFAFAGRVPQVTLMCAGHLLERQSPALRLRTLGLLRLRGVRVREDCPVTRIEHDHLFSEKECVWSGSRLILASGLKALAWPELSGLGCDEKGYVLVAPTLQSYTHPPIFAVGDCARFSGVRKSAVSAQEQATILAHNLGAALRGLPLKQYRPGKQRLMLLDTGDGSALFEWHGYTANGPLYGRWKTWRDETFVRRHRL</sequence>
<keyword evidence="7" id="KW-1185">Reference proteome</keyword>
<dbReference type="PRINTS" id="PR00368">
    <property type="entry name" value="FADPNR"/>
</dbReference>
<feature type="domain" description="FAD/NAD(P)-binding" evidence="5">
    <location>
        <begin position="4"/>
        <end position="289"/>
    </location>
</feature>
<evidence type="ECO:0000313" key="7">
    <source>
        <dbReference type="Proteomes" id="UP001476583"/>
    </source>
</evidence>
<dbReference type="PRINTS" id="PR00411">
    <property type="entry name" value="PNDRDTASEI"/>
</dbReference>
<keyword evidence="4" id="KW-0560">Oxidoreductase</keyword>
<dbReference type="InterPro" id="IPR036188">
    <property type="entry name" value="FAD/NAD-bd_sf"/>
</dbReference>
<dbReference type="Gene3D" id="3.50.50.100">
    <property type="match status" value="1"/>
</dbReference>
<evidence type="ECO:0000313" key="6">
    <source>
        <dbReference type="EMBL" id="WXL26018.1"/>
    </source>
</evidence>
<dbReference type="Proteomes" id="UP001476583">
    <property type="component" value="Chromosome"/>
</dbReference>
<dbReference type="PANTHER" id="PTHR42913:SF9">
    <property type="entry name" value="SLR1591 PROTEIN"/>
    <property type="match status" value="1"/>
</dbReference>
<keyword evidence="3" id="KW-0274">FAD</keyword>
<evidence type="ECO:0000256" key="2">
    <source>
        <dbReference type="ARBA" id="ARBA00022630"/>
    </source>
</evidence>
<gene>
    <name evidence="6" type="ORF">WG219_00560</name>
</gene>
<evidence type="ECO:0000256" key="3">
    <source>
        <dbReference type="ARBA" id="ARBA00022827"/>
    </source>
</evidence>
<name>A0ABZ2RGW8_ECTME</name>
<proteinExistence type="predicted"/>
<dbReference type="Pfam" id="PF07992">
    <property type="entry name" value="Pyr_redox_2"/>
    <property type="match status" value="1"/>
</dbReference>
<dbReference type="EMBL" id="CP148074">
    <property type="protein sequence ID" value="WXL26018.1"/>
    <property type="molecule type" value="Genomic_DNA"/>
</dbReference>
<organism evidence="6 7">
    <name type="scientific">Ectopseudomonas mendocina</name>
    <name type="common">Pseudomonas mendocina</name>
    <dbReference type="NCBI Taxonomy" id="300"/>
    <lineage>
        <taxon>Bacteria</taxon>
        <taxon>Pseudomonadati</taxon>
        <taxon>Pseudomonadota</taxon>
        <taxon>Gammaproteobacteria</taxon>
        <taxon>Pseudomonadales</taxon>
        <taxon>Pseudomonadaceae</taxon>
        <taxon>Ectopseudomonas</taxon>
    </lineage>
</organism>
<reference evidence="6 7" key="1">
    <citation type="submission" date="2024-03" db="EMBL/GenBank/DDBJ databases">
        <title>Complete genome of BD2.</title>
        <authorList>
            <person name="Cao G."/>
        </authorList>
    </citation>
    <scope>NUCLEOTIDE SEQUENCE [LARGE SCALE GENOMIC DNA]</scope>
    <source>
        <strain evidence="6 7">BD2</strain>
    </source>
</reference>
<protein>
    <submittedName>
        <fullName evidence="6">FAD-dependent oxidoreductase</fullName>
    </submittedName>
</protein>
<dbReference type="InterPro" id="IPR023753">
    <property type="entry name" value="FAD/NAD-binding_dom"/>
</dbReference>
<accession>A0ABZ2RGW8</accession>
<keyword evidence="2" id="KW-0285">Flavoprotein</keyword>
<evidence type="ECO:0000256" key="1">
    <source>
        <dbReference type="ARBA" id="ARBA00001974"/>
    </source>
</evidence>
<evidence type="ECO:0000259" key="5">
    <source>
        <dbReference type="Pfam" id="PF07992"/>
    </source>
</evidence>
<dbReference type="PANTHER" id="PTHR42913">
    <property type="entry name" value="APOPTOSIS-INDUCING FACTOR 1"/>
    <property type="match status" value="1"/>
</dbReference>